<accession>A0A9Y1BRT1</accession>
<dbReference type="PANTHER" id="PTHR30309:SF0">
    <property type="entry name" value="GLYCEROL-3-PHOSPHATE ACYLTRANSFERASE-RELATED"/>
    <property type="match status" value="1"/>
</dbReference>
<keyword evidence="8" id="KW-0594">Phospholipid biosynthesis</keyword>
<organism evidence="11">
    <name type="scientific">Candidatus Heimdallarchaeum endolithica</name>
    <dbReference type="NCBI Taxonomy" id="2876572"/>
    <lineage>
        <taxon>Archaea</taxon>
        <taxon>Promethearchaeati</taxon>
        <taxon>Candidatus Heimdallarchaeota</taxon>
        <taxon>Candidatus Heimdallarchaeia (ex Rinke et al. 2021) (nom. nud.)</taxon>
        <taxon>Candidatus Heimdallarchaeales</taxon>
        <taxon>Candidatus Heimdallarchaeaceae</taxon>
        <taxon>Candidatus Heimdallarchaeum</taxon>
    </lineage>
</organism>
<dbReference type="SMART" id="SM01207">
    <property type="entry name" value="G3P_acyltransf"/>
    <property type="match status" value="1"/>
</dbReference>
<evidence type="ECO:0000256" key="9">
    <source>
        <dbReference type="ARBA" id="ARBA00023264"/>
    </source>
</evidence>
<feature type="transmembrane region" description="Helical" evidence="10">
    <location>
        <begin position="97"/>
        <end position="114"/>
    </location>
</feature>
<dbReference type="AlphaFoldDB" id="A0A9Y1BRT1"/>
<keyword evidence="5 10" id="KW-1133">Transmembrane helix</keyword>
<keyword evidence="9" id="KW-1208">Phospholipid metabolism</keyword>
<evidence type="ECO:0000256" key="5">
    <source>
        <dbReference type="ARBA" id="ARBA00022989"/>
    </source>
</evidence>
<dbReference type="PANTHER" id="PTHR30309">
    <property type="entry name" value="INNER MEMBRANE PROTEIN YGIH"/>
    <property type="match status" value="1"/>
</dbReference>
<evidence type="ECO:0000256" key="2">
    <source>
        <dbReference type="ARBA" id="ARBA00022516"/>
    </source>
</evidence>
<keyword evidence="7 10" id="KW-0472">Membrane</keyword>
<proteinExistence type="inferred from homology"/>
<evidence type="ECO:0000256" key="8">
    <source>
        <dbReference type="ARBA" id="ARBA00023209"/>
    </source>
</evidence>
<evidence type="ECO:0000256" key="7">
    <source>
        <dbReference type="ARBA" id="ARBA00023136"/>
    </source>
</evidence>
<keyword evidence="1" id="KW-1003">Cell membrane</keyword>
<feature type="transmembrane region" description="Helical" evidence="10">
    <location>
        <begin position="12"/>
        <end position="32"/>
    </location>
</feature>
<keyword evidence="4 10" id="KW-0812">Transmembrane</keyword>
<evidence type="ECO:0000256" key="3">
    <source>
        <dbReference type="ARBA" id="ARBA00022679"/>
    </source>
</evidence>
<keyword evidence="6" id="KW-0443">Lipid metabolism</keyword>
<protein>
    <submittedName>
        <fullName evidence="11">Glycerol-3-phosphate acyltransferase</fullName>
    </submittedName>
</protein>
<dbReference type="HAMAP" id="MF_01043">
    <property type="entry name" value="PlsY"/>
    <property type="match status" value="1"/>
</dbReference>
<feature type="transmembrane region" description="Helical" evidence="10">
    <location>
        <begin position="192"/>
        <end position="210"/>
    </location>
</feature>
<evidence type="ECO:0000256" key="4">
    <source>
        <dbReference type="ARBA" id="ARBA00022692"/>
    </source>
</evidence>
<keyword evidence="2" id="KW-0444">Lipid biosynthesis</keyword>
<dbReference type="GO" id="GO:0043772">
    <property type="term" value="F:acyl-phosphate glycerol-3-phosphate acyltransferase activity"/>
    <property type="evidence" value="ECO:0007669"/>
    <property type="project" value="InterPro"/>
</dbReference>
<feature type="transmembrane region" description="Helical" evidence="10">
    <location>
        <begin position="134"/>
        <end position="153"/>
    </location>
</feature>
<dbReference type="InterPro" id="IPR003811">
    <property type="entry name" value="G3P_acylTferase_PlsY"/>
</dbReference>
<name>A0A9Y1BRT1_9ARCH</name>
<dbReference type="GO" id="GO:0005886">
    <property type="term" value="C:plasma membrane"/>
    <property type="evidence" value="ECO:0007669"/>
    <property type="project" value="InterPro"/>
</dbReference>
<evidence type="ECO:0000256" key="1">
    <source>
        <dbReference type="ARBA" id="ARBA00022475"/>
    </source>
</evidence>
<evidence type="ECO:0000256" key="10">
    <source>
        <dbReference type="SAM" id="Phobius"/>
    </source>
</evidence>
<dbReference type="Pfam" id="PF02660">
    <property type="entry name" value="G3P_acyltransf"/>
    <property type="match status" value="1"/>
</dbReference>
<dbReference type="GO" id="GO:0008654">
    <property type="term" value="P:phospholipid biosynthetic process"/>
    <property type="evidence" value="ECO:0007669"/>
    <property type="project" value="UniProtKB-KW"/>
</dbReference>
<sequence length="242" mass="27393">MIAPTIDSLLSAALGYFFGSIPLSFIIVKVFLDGLDIRTVGSKNVGGRNVIRSFKYKGKSNNVAYTMGLIVAIFDILKGYFAMWLSQYLSYNFGNKDPWSICFAGIFAILGHNWPIWLLSHGGRGVATTLGNLMFFNPIFFLIWLATFFLLSFPLMYSAIVYITSFIVMGVILYFWPWYVSPMVAELKNDPNLGFISMIMLFGITLVVLSRQKSNFMKIKNGEAKRMKLWKIFQGKADEALK</sequence>
<keyword evidence="11" id="KW-0012">Acyltransferase</keyword>
<evidence type="ECO:0000313" key="11">
    <source>
        <dbReference type="EMBL" id="UJG44028.1"/>
    </source>
</evidence>
<keyword evidence="3" id="KW-0808">Transferase</keyword>
<dbReference type="EMBL" id="CP084167">
    <property type="protein sequence ID" value="UJG44028.1"/>
    <property type="molecule type" value="Genomic_DNA"/>
</dbReference>
<reference evidence="11" key="1">
    <citation type="journal article" date="2022" name="Nat. Microbiol.">
        <title>Unique mobile elements and scalable gene flow at the prokaryote-eukaryote boundary revealed by circularized Asgard archaea genomes.</title>
        <authorList>
            <person name="Wu F."/>
            <person name="Speth D.R."/>
            <person name="Philosof A."/>
            <person name="Cremiere A."/>
            <person name="Narayanan A."/>
            <person name="Barco R.A."/>
            <person name="Connon S.A."/>
            <person name="Amend J.P."/>
            <person name="Antoshechkin I.A."/>
            <person name="Orphan V.J."/>
        </authorList>
    </citation>
    <scope>NUCLEOTIDE SEQUENCE</scope>
    <source>
        <strain evidence="11">PR6</strain>
    </source>
</reference>
<evidence type="ECO:0000256" key="6">
    <source>
        <dbReference type="ARBA" id="ARBA00023098"/>
    </source>
</evidence>
<feature type="transmembrane region" description="Helical" evidence="10">
    <location>
        <begin position="63"/>
        <end position="85"/>
    </location>
</feature>
<dbReference type="Proteomes" id="UP001200513">
    <property type="component" value="Chromosome"/>
</dbReference>
<feature type="transmembrane region" description="Helical" evidence="10">
    <location>
        <begin position="160"/>
        <end position="180"/>
    </location>
</feature>
<gene>
    <name evidence="11" type="ORF">K9W46_02325</name>
</gene>